<organism evidence="3">
    <name type="scientific">gut metagenome</name>
    <dbReference type="NCBI Taxonomy" id="749906"/>
    <lineage>
        <taxon>unclassified sequences</taxon>
        <taxon>metagenomes</taxon>
        <taxon>organismal metagenomes</taxon>
    </lineage>
</organism>
<accession>J9GJL6</accession>
<dbReference type="AlphaFoldDB" id="J9GJL6"/>
<dbReference type="Pfam" id="PF07282">
    <property type="entry name" value="Cas12f1-like_TNB"/>
    <property type="match status" value="1"/>
</dbReference>
<evidence type="ECO:0000313" key="3">
    <source>
        <dbReference type="EMBL" id="EJX07897.1"/>
    </source>
</evidence>
<feature type="domain" description="Cas12f1-like TNB" evidence="2">
    <location>
        <begin position="439"/>
        <end position="499"/>
    </location>
</feature>
<comment type="caution">
    <text evidence="3">The sequence shown here is derived from an EMBL/GenBank/DDBJ whole genome shotgun (WGS) entry which is preliminary data.</text>
</comment>
<sequence>MLKTDFQNDIQLHAVPLSRIKQFRDASQAEPMRTIIIKLDTRTVGPKVMKEIREMILGYGRDLTYLYDLLARREYRRYCAGRKFIQLRRRLREAFRAEQKQNPNLKTISKGGLQGKVWKTALEDACHLFNRYWRSAQERARSNIRNLPIYQKLNDAERYYIGTLLKRVDDRFFDLLDGKTPVAIIGKSVKGTIRKIRPLANLVRAEVRKAAGRTPCHSRCRSLTLTNECYTVIKNKDGKYAIQFITRKPNSRMVIDLPSGIRFDRTIKLVYDHGGLYLHVPHKVTVQPLKNVPQVVTPKGKPALYTVGLDMGVSEVYVDDSGKQFGTRLGKTLWDYAQSLDKKLRERNKFETAYRLTKNKAKKKNIKRCNLGKKVWDEKIERYRETLKNIVNEAINQIFKQCPADVYVVEQFSNLFSMKGISKKVRRMLSSWIRGIIDERLAFKAATHGVWIIHVPASYSSQRCPFCGHVERGNRNKDKFNCCSCHHQAHSDANGALNLLLAAHEPKIKKGLDRFYQSDLS</sequence>
<gene>
    <name evidence="3" type="ORF">EVA_03992</name>
</gene>
<dbReference type="InterPro" id="IPR010095">
    <property type="entry name" value="Cas12f1-like_TNB"/>
</dbReference>
<protein>
    <submittedName>
        <fullName evidence="3">Transposase, IS605 OrfB family</fullName>
    </submittedName>
</protein>
<name>J9GJL6_9ZZZZ</name>
<dbReference type="EMBL" id="AMCI01000766">
    <property type="protein sequence ID" value="EJX07897.1"/>
    <property type="molecule type" value="Genomic_DNA"/>
</dbReference>
<reference evidence="3" key="1">
    <citation type="journal article" date="2012" name="PLoS ONE">
        <title>Gene sets for utilization of primary and secondary nutrition supplies in the distal gut of endangered iberian lynx.</title>
        <authorList>
            <person name="Alcaide M."/>
            <person name="Messina E."/>
            <person name="Richter M."/>
            <person name="Bargiela R."/>
            <person name="Peplies J."/>
            <person name="Huws S.A."/>
            <person name="Newbold C.J."/>
            <person name="Golyshin P.N."/>
            <person name="Simon M.A."/>
            <person name="Lopez G."/>
            <person name="Yakimov M.M."/>
            <person name="Ferrer M."/>
        </authorList>
    </citation>
    <scope>NUCLEOTIDE SEQUENCE</scope>
</reference>
<proteinExistence type="predicted"/>
<keyword evidence="1" id="KW-0238">DNA-binding</keyword>
<dbReference type="GO" id="GO:0003677">
    <property type="term" value="F:DNA binding"/>
    <property type="evidence" value="ECO:0007669"/>
    <property type="project" value="UniProtKB-KW"/>
</dbReference>
<evidence type="ECO:0000256" key="1">
    <source>
        <dbReference type="ARBA" id="ARBA00023125"/>
    </source>
</evidence>
<evidence type="ECO:0000259" key="2">
    <source>
        <dbReference type="Pfam" id="PF07282"/>
    </source>
</evidence>